<dbReference type="Proteomes" id="UP001589813">
    <property type="component" value="Unassembled WGS sequence"/>
</dbReference>
<proteinExistence type="predicted"/>
<dbReference type="EMBL" id="JBHLXP010000011">
    <property type="protein sequence ID" value="MFC0050775.1"/>
    <property type="molecule type" value="Genomic_DNA"/>
</dbReference>
<accession>A0ABV6BIS6</accession>
<dbReference type="RefSeq" id="WP_377249017.1">
    <property type="nucleotide sequence ID" value="NZ_JBHLXP010000011.1"/>
</dbReference>
<dbReference type="InterPro" id="IPR029068">
    <property type="entry name" value="Glyas_Bleomycin-R_OHBP_Dase"/>
</dbReference>
<comment type="caution">
    <text evidence="2">The sequence shown here is derived from an EMBL/GenBank/DDBJ whole genome shotgun (WGS) entry which is preliminary data.</text>
</comment>
<feature type="domain" description="VOC" evidence="1">
    <location>
        <begin position="6"/>
        <end position="119"/>
    </location>
</feature>
<sequence length="120" mass="13524">MEKITGIGGIFLRARDPKALAAWYQQYLGVTIDAGQTYGCLIAKAEDMTVWSTFSHDTDYFGSRQQQCMVNYRVSDLDAMLAQLRAGGAVVDDKVQDEDYGRFGWASDPEGNRFELWQPK</sequence>
<dbReference type="InterPro" id="IPR041581">
    <property type="entry name" value="Glyoxalase_6"/>
</dbReference>
<dbReference type="PANTHER" id="PTHR33993">
    <property type="entry name" value="GLYOXALASE-RELATED"/>
    <property type="match status" value="1"/>
</dbReference>
<reference evidence="2 3" key="1">
    <citation type="submission" date="2024-09" db="EMBL/GenBank/DDBJ databases">
        <authorList>
            <person name="Sun Q."/>
            <person name="Mori K."/>
        </authorList>
    </citation>
    <scope>NUCLEOTIDE SEQUENCE [LARGE SCALE GENOMIC DNA]</scope>
    <source>
        <strain evidence="2 3">KCTC 23315</strain>
    </source>
</reference>
<dbReference type="InterPro" id="IPR052164">
    <property type="entry name" value="Anthracycline_SecMetBiosynth"/>
</dbReference>
<dbReference type="Gene3D" id="3.10.180.10">
    <property type="entry name" value="2,3-Dihydroxybiphenyl 1,2-Dioxygenase, domain 1"/>
    <property type="match status" value="1"/>
</dbReference>
<dbReference type="SUPFAM" id="SSF54593">
    <property type="entry name" value="Glyoxalase/Bleomycin resistance protein/Dihydroxybiphenyl dioxygenase"/>
    <property type="match status" value="1"/>
</dbReference>
<gene>
    <name evidence="2" type="ORF">ACFFJP_21030</name>
</gene>
<keyword evidence="3" id="KW-1185">Reference proteome</keyword>
<evidence type="ECO:0000259" key="1">
    <source>
        <dbReference type="PROSITE" id="PS51819"/>
    </source>
</evidence>
<dbReference type="Pfam" id="PF18029">
    <property type="entry name" value="Glyoxalase_6"/>
    <property type="match status" value="1"/>
</dbReference>
<dbReference type="PROSITE" id="PS51819">
    <property type="entry name" value="VOC"/>
    <property type="match status" value="1"/>
</dbReference>
<evidence type="ECO:0000313" key="3">
    <source>
        <dbReference type="Proteomes" id="UP001589813"/>
    </source>
</evidence>
<dbReference type="InterPro" id="IPR037523">
    <property type="entry name" value="VOC_core"/>
</dbReference>
<name>A0ABV6BIS6_9GAMM</name>
<evidence type="ECO:0000313" key="2">
    <source>
        <dbReference type="EMBL" id="MFC0050775.1"/>
    </source>
</evidence>
<dbReference type="PANTHER" id="PTHR33993:SF5">
    <property type="entry name" value="GLYOXALASE"/>
    <property type="match status" value="1"/>
</dbReference>
<organism evidence="2 3">
    <name type="scientific">Rheinheimera tilapiae</name>
    <dbReference type="NCBI Taxonomy" id="875043"/>
    <lineage>
        <taxon>Bacteria</taxon>
        <taxon>Pseudomonadati</taxon>
        <taxon>Pseudomonadota</taxon>
        <taxon>Gammaproteobacteria</taxon>
        <taxon>Chromatiales</taxon>
        <taxon>Chromatiaceae</taxon>
        <taxon>Rheinheimera</taxon>
    </lineage>
</organism>
<protein>
    <submittedName>
        <fullName evidence="2">VOC family protein</fullName>
    </submittedName>
</protein>